<keyword evidence="1" id="KW-0812">Transmembrane</keyword>
<feature type="transmembrane region" description="Helical" evidence="1">
    <location>
        <begin position="122"/>
        <end position="142"/>
    </location>
</feature>
<evidence type="ECO:0000313" key="2">
    <source>
        <dbReference type="EMBL" id="AEH61363.1"/>
    </source>
</evidence>
<dbReference type="GeneID" id="10823162"/>
<keyword evidence="1" id="KW-0472">Membrane</keyword>
<dbReference type="AlphaFoldDB" id="F7XP70"/>
<dbReference type="KEGG" id="mzh:Mzhil_1524"/>
<dbReference type="STRING" id="679901.Mzhil_1524"/>
<feature type="transmembrane region" description="Helical" evidence="1">
    <location>
        <begin position="98"/>
        <end position="116"/>
    </location>
</feature>
<evidence type="ECO:0008006" key="4">
    <source>
        <dbReference type="Google" id="ProtNLM"/>
    </source>
</evidence>
<sequence length="187" mass="19668">MSMELIVVLLAAAFLTDFVALMPVGAFLLGVGEDARPIWIILLIGGIVHFITGILVILASDAAAFGETAALVGYAIIVFGWIFVGIAYMSYREFEATGVGHLALFSAGIFLVYAIADIMFGYLIWALIMLTIVAILLIVAAMDYGKISGKVCGACLILFSIEAFIIGLGLIVGFIAYGVPAIPALGI</sequence>
<gene>
    <name evidence="2" type="ordered locus">Mzhil_1524</name>
</gene>
<dbReference type="HOGENOM" id="CLU_1444703_0_0_2"/>
<dbReference type="RefSeq" id="WP_013898800.1">
    <property type="nucleotide sequence ID" value="NC_015676.1"/>
</dbReference>
<feature type="transmembrane region" description="Helical" evidence="1">
    <location>
        <begin position="6"/>
        <end position="31"/>
    </location>
</feature>
<keyword evidence="3" id="KW-1185">Reference proteome</keyword>
<evidence type="ECO:0000313" key="3">
    <source>
        <dbReference type="Proteomes" id="UP000006622"/>
    </source>
</evidence>
<feature type="transmembrane region" description="Helical" evidence="1">
    <location>
        <begin position="38"/>
        <end position="59"/>
    </location>
</feature>
<organism evidence="2 3">
    <name type="scientific">Methanosalsum zhilinae (strain DSM 4017 / NBRC 107636 / OCM 62 / WeN5)</name>
    <name type="common">Methanohalophilus zhilinae</name>
    <dbReference type="NCBI Taxonomy" id="679901"/>
    <lineage>
        <taxon>Archaea</taxon>
        <taxon>Methanobacteriati</taxon>
        <taxon>Methanobacteriota</taxon>
        <taxon>Stenosarchaea group</taxon>
        <taxon>Methanomicrobia</taxon>
        <taxon>Methanosarcinales</taxon>
        <taxon>Methanosarcinaceae</taxon>
        <taxon>Methanosalsum</taxon>
    </lineage>
</organism>
<dbReference type="OrthoDB" id="382232at2157"/>
<protein>
    <recommendedName>
        <fullName evidence="4">GPR1/FUN34/yaaH family protein</fullName>
    </recommendedName>
</protein>
<keyword evidence="1" id="KW-1133">Transmembrane helix</keyword>
<proteinExistence type="predicted"/>
<dbReference type="EMBL" id="CP002101">
    <property type="protein sequence ID" value="AEH61363.1"/>
    <property type="molecule type" value="Genomic_DNA"/>
</dbReference>
<reference evidence="2 3" key="1">
    <citation type="submission" date="2010-07" db="EMBL/GenBank/DDBJ databases">
        <title>The complete genome of Methanosalsum zhilinae DSM 4017.</title>
        <authorList>
            <consortium name="US DOE Joint Genome Institute (JGI-PGF)"/>
            <person name="Lucas S."/>
            <person name="Copeland A."/>
            <person name="Lapidus A."/>
            <person name="Glavina del Rio T."/>
            <person name="Dalin E."/>
            <person name="Tice H."/>
            <person name="Bruce D."/>
            <person name="Goodwin L."/>
            <person name="Pitluck S."/>
            <person name="Kyrpides N."/>
            <person name="Mavromatis K."/>
            <person name="Ovchinnikova G."/>
            <person name="Daligault H."/>
            <person name="Detter J.C."/>
            <person name="Han C."/>
            <person name="Tapia R."/>
            <person name="Larimer F."/>
            <person name="Land M."/>
            <person name="Hauser L."/>
            <person name="Markowitz V."/>
            <person name="Cheng J.-F."/>
            <person name="Hugenholtz P."/>
            <person name="Woyke T."/>
            <person name="Wu D."/>
            <person name="Spring S."/>
            <person name="Schueler E."/>
            <person name="Brambilla E."/>
            <person name="Klenk H.-P."/>
            <person name="Eisen J.A."/>
        </authorList>
    </citation>
    <scope>NUCLEOTIDE SEQUENCE [LARGE SCALE GENOMIC DNA]</scope>
    <source>
        <strain evidence="3">DSM 4017 / NBRC 107636 / OCM 62 / WeN5</strain>
    </source>
</reference>
<feature type="transmembrane region" description="Helical" evidence="1">
    <location>
        <begin position="154"/>
        <end position="177"/>
    </location>
</feature>
<dbReference type="Proteomes" id="UP000006622">
    <property type="component" value="Chromosome"/>
</dbReference>
<feature type="transmembrane region" description="Helical" evidence="1">
    <location>
        <begin position="71"/>
        <end position="91"/>
    </location>
</feature>
<name>F7XP70_METZD</name>
<accession>F7XP70</accession>
<evidence type="ECO:0000256" key="1">
    <source>
        <dbReference type="SAM" id="Phobius"/>
    </source>
</evidence>